<keyword evidence="4" id="KW-0378">Hydrolase</keyword>
<evidence type="ECO:0000256" key="2">
    <source>
        <dbReference type="ARBA" id="ARBA00022670"/>
    </source>
</evidence>
<dbReference type="PANTHER" id="PTHR33695">
    <property type="entry name" value="LIPOPROTEIN SIGNAL PEPTIDASE"/>
    <property type="match status" value="1"/>
</dbReference>
<sequence>MFDQLTKTWAEHALTGPPVHVVGSLRLALTYNSGASFSMGTGLGPWIALGALGVVAALVWVGRSVRSRLAAVALGLIVGGALGNVIDRAVRGDAGFLHGSVIDFIDLQWWPVFNIADVGVVCGAILLVITTFRGSPP</sequence>
<evidence type="ECO:0000256" key="4">
    <source>
        <dbReference type="ARBA" id="ARBA00022801"/>
    </source>
</evidence>
<keyword evidence="1" id="KW-1003">Cell membrane</keyword>
<dbReference type="PRINTS" id="PR00781">
    <property type="entry name" value="LIPOSIGPTASE"/>
</dbReference>
<protein>
    <submittedName>
        <fullName evidence="9">Unannotated protein</fullName>
    </submittedName>
</protein>
<feature type="transmembrane region" description="Helical" evidence="7">
    <location>
        <begin position="110"/>
        <end position="132"/>
    </location>
</feature>
<keyword evidence="6 7" id="KW-0472">Membrane</keyword>
<reference evidence="9" key="1">
    <citation type="submission" date="2020-05" db="EMBL/GenBank/DDBJ databases">
        <authorList>
            <person name="Chiriac C."/>
            <person name="Salcher M."/>
            <person name="Ghai R."/>
            <person name="Kavagutti S V."/>
        </authorList>
    </citation>
    <scope>NUCLEOTIDE SEQUENCE</scope>
</reference>
<name>A0A6J7ITX2_9ZZZZ</name>
<dbReference type="PROSITE" id="PS00855">
    <property type="entry name" value="SPASE_II"/>
    <property type="match status" value="1"/>
</dbReference>
<dbReference type="AlphaFoldDB" id="A0A6J7ITX2"/>
<evidence type="ECO:0000256" key="7">
    <source>
        <dbReference type="SAM" id="Phobius"/>
    </source>
</evidence>
<dbReference type="HAMAP" id="MF_00161">
    <property type="entry name" value="LspA"/>
    <property type="match status" value="1"/>
</dbReference>
<dbReference type="EMBL" id="CAFBNC010000033">
    <property type="protein sequence ID" value="CAB4934335.1"/>
    <property type="molecule type" value="Genomic_DNA"/>
</dbReference>
<evidence type="ECO:0000313" key="8">
    <source>
        <dbReference type="EMBL" id="CAB4323150.1"/>
    </source>
</evidence>
<organism evidence="9">
    <name type="scientific">freshwater metagenome</name>
    <dbReference type="NCBI Taxonomy" id="449393"/>
    <lineage>
        <taxon>unclassified sequences</taxon>
        <taxon>metagenomes</taxon>
        <taxon>ecological metagenomes</taxon>
    </lineage>
</organism>
<feature type="transmembrane region" description="Helical" evidence="7">
    <location>
        <begin position="43"/>
        <end position="62"/>
    </location>
</feature>
<evidence type="ECO:0000313" key="9">
    <source>
        <dbReference type="EMBL" id="CAB4934335.1"/>
    </source>
</evidence>
<feature type="transmembrane region" description="Helical" evidence="7">
    <location>
        <begin position="69"/>
        <end position="90"/>
    </location>
</feature>
<dbReference type="NCBIfam" id="TIGR00077">
    <property type="entry name" value="lspA"/>
    <property type="match status" value="1"/>
</dbReference>
<evidence type="ECO:0000256" key="5">
    <source>
        <dbReference type="ARBA" id="ARBA00022989"/>
    </source>
</evidence>
<dbReference type="GO" id="GO:0016020">
    <property type="term" value="C:membrane"/>
    <property type="evidence" value="ECO:0007669"/>
    <property type="project" value="InterPro"/>
</dbReference>
<gene>
    <name evidence="8" type="ORF">UFOPK1392_00900</name>
    <name evidence="9" type="ORF">UFOPK3733_00866</name>
</gene>
<evidence type="ECO:0000256" key="1">
    <source>
        <dbReference type="ARBA" id="ARBA00022475"/>
    </source>
</evidence>
<dbReference type="GO" id="GO:0004190">
    <property type="term" value="F:aspartic-type endopeptidase activity"/>
    <property type="evidence" value="ECO:0007669"/>
    <property type="project" value="InterPro"/>
</dbReference>
<dbReference type="InterPro" id="IPR001872">
    <property type="entry name" value="Peptidase_A8"/>
</dbReference>
<evidence type="ECO:0000256" key="6">
    <source>
        <dbReference type="ARBA" id="ARBA00023136"/>
    </source>
</evidence>
<proteinExistence type="inferred from homology"/>
<keyword evidence="5 7" id="KW-1133">Transmembrane helix</keyword>
<accession>A0A6J7ITX2</accession>
<keyword evidence="3 7" id="KW-0812">Transmembrane</keyword>
<keyword evidence="2" id="KW-0645">Protease</keyword>
<dbReference type="EMBL" id="CAEMXZ010000029">
    <property type="protein sequence ID" value="CAB4323150.1"/>
    <property type="molecule type" value="Genomic_DNA"/>
</dbReference>
<evidence type="ECO:0000256" key="3">
    <source>
        <dbReference type="ARBA" id="ARBA00022692"/>
    </source>
</evidence>
<dbReference type="PANTHER" id="PTHR33695:SF1">
    <property type="entry name" value="LIPOPROTEIN SIGNAL PEPTIDASE"/>
    <property type="match status" value="1"/>
</dbReference>
<dbReference type="Pfam" id="PF01252">
    <property type="entry name" value="Peptidase_A8"/>
    <property type="match status" value="1"/>
</dbReference>
<dbReference type="GO" id="GO:0006508">
    <property type="term" value="P:proteolysis"/>
    <property type="evidence" value="ECO:0007669"/>
    <property type="project" value="UniProtKB-KW"/>
</dbReference>